<dbReference type="PANTHER" id="PTHR24198:SF165">
    <property type="entry name" value="ANKYRIN REPEAT-CONTAINING PROTEIN-RELATED"/>
    <property type="match status" value="1"/>
</dbReference>
<organism evidence="5 6">
    <name type="scientific">Podospora fimiseda</name>
    <dbReference type="NCBI Taxonomy" id="252190"/>
    <lineage>
        <taxon>Eukaryota</taxon>
        <taxon>Fungi</taxon>
        <taxon>Dikarya</taxon>
        <taxon>Ascomycota</taxon>
        <taxon>Pezizomycotina</taxon>
        <taxon>Sordariomycetes</taxon>
        <taxon>Sordariomycetidae</taxon>
        <taxon>Sordariales</taxon>
        <taxon>Podosporaceae</taxon>
        <taxon>Podospora</taxon>
    </lineage>
</organism>
<gene>
    <name evidence="5" type="ORF">QBC38DRAFT_152558</name>
</gene>
<evidence type="ECO:0000313" key="5">
    <source>
        <dbReference type="EMBL" id="KAK4228437.1"/>
    </source>
</evidence>
<evidence type="ECO:0000256" key="3">
    <source>
        <dbReference type="PROSITE-ProRule" id="PRU00023"/>
    </source>
</evidence>
<dbReference type="EMBL" id="MU865318">
    <property type="protein sequence ID" value="KAK4228437.1"/>
    <property type="molecule type" value="Genomic_DNA"/>
</dbReference>
<dbReference type="SMART" id="SM00248">
    <property type="entry name" value="ANK"/>
    <property type="match status" value="12"/>
</dbReference>
<dbReference type="PANTHER" id="PTHR24198">
    <property type="entry name" value="ANKYRIN REPEAT AND PROTEIN KINASE DOMAIN-CONTAINING PROTEIN"/>
    <property type="match status" value="1"/>
</dbReference>
<evidence type="ECO:0000259" key="4">
    <source>
        <dbReference type="Pfam" id="PF06985"/>
    </source>
</evidence>
<feature type="repeat" description="ANK" evidence="3">
    <location>
        <begin position="852"/>
        <end position="876"/>
    </location>
</feature>
<feature type="domain" description="Heterokaryon incompatibility" evidence="4">
    <location>
        <begin position="78"/>
        <end position="218"/>
    </location>
</feature>
<name>A0AAN7H182_9PEZI</name>
<dbReference type="Pfam" id="PF00023">
    <property type="entry name" value="Ank"/>
    <property type="match status" value="1"/>
</dbReference>
<evidence type="ECO:0000256" key="2">
    <source>
        <dbReference type="ARBA" id="ARBA00023043"/>
    </source>
</evidence>
<dbReference type="AlphaFoldDB" id="A0AAN7H182"/>
<dbReference type="InterPro" id="IPR036770">
    <property type="entry name" value="Ankyrin_rpt-contain_sf"/>
</dbReference>
<keyword evidence="1" id="KW-0677">Repeat</keyword>
<evidence type="ECO:0000256" key="1">
    <source>
        <dbReference type="ARBA" id="ARBA00022737"/>
    </source>
</evidence>
<dbReference type="PROSITE" id="PS50088">
    <property type="entry name" value="ANK_REPEAT"/>
    <property type="match status" value="2"/>
</dbReference>
<dbReference type="Proteomes" id="UP001301958">
    <property type="component" value="Unassembled WGS sequence"/>
</dbReference>
<keyword evidence="6" id="KW-1185">Reference proteome</keyword>
<proteinExistence type="predicted"/>
<keyword evidence="2 3" id="KW-0040">ANK repeat</keyword>
<sequence length="1019" mass="113911">MWAKNHQRSNKRRFVSIVLDSDDEIEDQESEENLYHQLPLQPHSIRLLQLLPHRDKNAPIECRLTILSLDDSKGSRPYEALSYAWGSAANSQSILVNQKWRLPVGQNLYTALIHLRDHSITRNLWVDAICINQSLETDALEERSQQVQAMAKIYAQATRVVVWLGESINDSDQALEEIRVAGAAVGLSSSTKPAIIHKQAILALLMRPWFRRFWVLQEVAAARHILIKCGDCEVDGYAFCVGINALTHLPLPSAIFSVSYLMRGSVFRPRRLEAAVGDRFSLNIGPLSELIDMYHSRDATDIRDKVYALLGMCSDDPSTAGFNANYKATWGTVFKQLIYFILSDQVSVETGPDKQVAVIQCHGRFLGEILTVQRDPTWQDRQHVVVAWLKDNMKYRFALQLSEKPLQVGDFVYQVQGASKPSIIRLRRDRWAIVMIAVCLRSLDAFSSGSGEWPAGFREPMDFRPSECPLVWDWHIESKDETEARKLAGLEYIEYIATIGKQVSELGSCMEKIKKLRGIGLVLREIKRYDDEFSCLRRIMNIVRQALRGTRKQRLELQSVIGSVLGYYGQWTVACLAAFRGHDETLRFLLNTGKIRLSGEYLRTAVWLARRDGHEDAIKVLGAKGFEFGSGFLQKAFLLAVNAGNSVVVRMLLEGVQVDPTAEYIKEAMGIAIKTGNEPIIRFMLNDRKVDPNVRIPIRDTAGDDDNDMGPQTLLHQAVREEQHAIVQLLLGDDKLDPMMADSFGYTAIDHAAMVGETKVVRMLLEDGRTDSQAALQLASAEGHADVVRLLVNSESAEANPRATRYTATALHSKYTATALYSAAKAGHAAVVKTLLENGRVNPDDNGHPGENKKTALHVATEQGHTAVVEALLESGRVDPDRYFIGENISGSHVRQTAIHVAAERGYQEIVKLLVDTRKVTLYSSRFSLVPPPLYCAVKESHADVVKVLLDTGEMVGINWKVKGYDPPALHVAVKRGDVEIVTMLLKTGNVDRTDIKEAFELAKQGENNILMNALSLYL</sequence>
<evidence type="ECO:0000313" key="6">
    <source>
        <dbReference type="Proteomes" id="UP001301958"/>
    </source>
</evidence>
<dbReference type="Pfam" id="PF12796">
    <property type="entry name" value="Ank_2"/>
    <property type="match status" value="3"/>
</dbReference>
<feature type="repeat" description="ANK" evidence="3">
    <location>
        <begin position="965"/>
        <end position="989"/>
    </location>
</feature>
<comment type="caution">
    <text evidence="5">The sequence shown here is derived from an EMBL/GenBank/DDBJ whole genome shotgun (WGS) entry which is preliminary data.</text>
</comment>
<dbReference type="InterPro" id="IPR010730">
    <property type="entry name" value="HET"/>
</dbReference>
<reference evidence="5" key="1">
    <citation type="journal article" date="2023" name="Mol. Phylogenet. Evol.">
        <title>Genome-scale phylogeny and comparative genomics of the fungal order Sordariales.</title>
        <authorList>
            <person name="Hensen N."/>
            <person name="Bonometti L."/>
            <person name="Westerberg I."/>
            <person name="Brannstrom I.O."/>
            <person name="Guillou S."/>
            <person name="Cros-Aarteil S."/>
            <person name="Calhoun S."/>
            <person name="Haridas S."/>
            <person name="Kuo A."/>
            <person name="Mondo S."/>
            <person name="Pangilinan J."/>
            <person name="Riley R."/>
            <person name="LaButti K."/>
            <person name="Andreopoulos B."/>
            <person name="Lipzen A."/>
            <person name="Chen C."/>
            <person name="Yan M."/>
            <person name="Daum C."/>
            <person name="Ng V."/>
            <person name="Clum A."/>
            <person name="Steindorff A."/>
            <person name="Ohm R.A."/>
            <person name="Martin F."/>
            <person name="Silar P."/>
            <person name="Natvig D.O."/>
            <person name="Lalanne C."/>
            <person name="Gautier V."/>
            <person name="Ament-Velasquez S.L."/>
            <person name="Kruys A."/>
            <person name="Hutchinson M.I."/>
            <person name="Powell A.J."/>
            <person name="Barry K."/>
            <person name="Miller A.N."/>
            <person name="Grigoriev I.V."/>
            <person name="Debuchy R."/>
            <person name="Gladieux P."/>
            <person name="Hiltunen Thoren M."/>
            <person name="Johannesson H."/>
        </authorList>
    </citation>
    <scope>NUCLEOTIDE SEQUENCE</scope>
    <source>
        <strain evidence="5">CBS 990.96</strain>
    </source>
</reference>
<dbReference type="Pfam" id="PF06985">
    <property type="entry name" value="HET"/>
    <property type="match status" value="1"/>
</dbReference>
<dbReference type="InterPro" id="IPR002110">
    <property type="entry name" value="Ankyrin_rpt"/>
</dbReference>
<accession>A0AAN7H182</accession>
<dbReference type="Gene3D" id="1.25.40.20">
    <property type="entry name" value="Ankyrin repeat-containing domain"/>
    <property type="match status" value="3"/>
</dbReference>
<dbReference type="PROSITE" id="PS50297">
    <property type="entry name" value="ANK_REP_REGION"/>
    <property type="match status" value="2"/>
</dbReference>
<dbReference type="SUPFAM" id="SSF48403">
    <property type="entry name" value="Ankyrin repeat"/>
    <property type="match status" value="2"/>
</dbReference>
<reference evidence="5" key="2">
    <citation type="submission" date="2023-05" db="EMBL/GenBank/DDBJ databases">
        <authorList>
            <consortium name="Lawrence Berkeley National Laboratory"/>
            <person name="Steindorff A."/>
            <person name="Hensen N."/>
            <person name="Bonometti L."/>
            <person name="Westerberg I."/>
            <person name="Brannstrom I.O."/>
            <person name="Guillou S."/>
            <person name="Cros-Aarteil S."/>
            <person name="Calhoun S."/>
            <person name="Haridas S."/>
            <person name="Kuo A."/>
            <person name="Mondo S."/>
            <person name="Pangilinan J."/>
            <person name="Riley R."/>
            <person name="Labutti K."/>
            <person name="Andreopoulos B."/>
            <person name="Lipzen A."/>
            <person name="Chen C."/>
            <person name="Yanf M."/>
            <person name="Daum C."/>
            <person name="Ng V."/>
            <person name="Clum A."/>
            <person name="Ohm R."/>
            <person name="Martin F."/>
            <person name="Silar P."/>
            <person name="Natvig D."/>
            <person name="Lalanne C."/>
            <person name="Gautier V."/>
            <person name="Ament-Velasquez S.L."/>
            <person name="Kruys A."/>
            <person name="Hutchinson M.I."/>
            <person name="Powell A.J."/>
            <person name="Barry K."/>
            <person name="Miller A.N."/>
            <person name="Grigoriev I.V."/>
            <person name="Debuchy R."/>
            <person name="Gladieux P."/>
            <person name="Thoren M.H."/>
            <person name="Johannesson H."/>
        </authorList>
    </citation>
    <scope>NUCLEOTIDE SEQUENCE</scope>
    <source>
        <strain evidence="5">CBS 990.96</strain>
    </source>
</reference>
<protein>
    <recommendedName>
        <fullName evidence="4">Heterokaryon incompatibility domain-containing protein</fullName>
    </recommendedName>
</protein>